<dbReference type="GO" id="GO:0008061">
    <property type="term" value="F:chitin binding"/>
    <property type="evidence" value="ECO:0007669"/>
    <property type="project" value="InterPro"/>
</dbReference>
<accession>A0A0T6B6H7</accession>
<dbReference type="InterPro" id="IPR052976">
    <property type="entry name" value="Scoloptoxin-like"/>
</dbReference>
<dbReference type="PANTHER" id="PTHR22933:SF31">
    <property type="entry name" value="FI18007P1"/>
    <property type="match status" value="1"/>
</dbReference>
<evidence type="ECO:0000256" key="2">
    <source>
        <dbReference type="SAM" id="SignalP"/>
    </source>
</evidence>
<evidence type="ECO:0000313" key="4">
    <source>
        <dbReference type="EMBL" id="KRT82782.1"/>
    </source>
</evidence>
<dbReference type="SUPFAM" id="SSF57625">
    <property type="entry name" value="Invertebrate chitin-binding proteins"/>
    <property type="match status" value="1"/>
</dbReference>
<reference evidence="4 5" key="1">
    <citation type="submission" date="2015-09" db="EMBL/GenBank/DDBJ databases">
        <title>Draft genome of the scarab beetle Oryctes borbonicus.</title>
        <authorList>
            <person name="Meyer J.M."/>
            <person name="Markov G.V."/>
            <person name="Baskaran P."/>
            <person name="Herrmann M."/>
            <person name="Sommer R.J."/>
            <person name="Roedelsperger C."/>
        </authorList>
    </citation>
    <scope>NUCLEOTIDE SEQUENCE [LARGE SCALE GENOMIC DNA]</scope>
    <source>
        <strain evidence="4">OB123</strain>
        <tissue evidence="4">Whole animal</tissue>
    </source>
</reference>
<evidence type="ECO:0000313" key="5">
    <source>
        <dbReference type="Proteomes" id="UP000051574"/>
    </source>
</evidence>
<dbReference type="EMBL" id="LJIG01009587">
    <property type="protein sequence ID" value="KRT82782.1"/>
    <property type="molecule type" value="Genomic_DNA"/>
</dbReference>
<organism evidence="4 5">
    <name type="scientific">Oryctes borbonicus</name>
    <dbReference type="NCBI Taxonomy" id="1629725"/>
    <lineage>
        <taxon>Eukaryota</taxon>
        <taxon>Metazoa</taxon>
        <taxon>Ecdysozoa</taxon>
        <taxon>Arthropoda</taxon>
        <taxon>Hexapoda</taxon>
        <taxon>Insecta</taxon>
        <taxon>Pterygota</taxon>
        <taxon>Neoptera</taxon>
        <taxon>Endopterygota</taxon>
        <taxon>Coleoptera</taxon>
        <taxon>Polyphaga</taxon>
        <taxon>Scarabaeiformia</taxon>
        <taxon>Scarabaeidae</taxon>
        <taxon>Dynastinae</taxon>
        <taxon>Oryctes</taxon>
    </lineage>
</organism>
<dbReference type="InterPro" id="IPR036508">
    <property type="entry name" value="Chitin-bd_dom_sf"/>
</dbReference>
<dbReference type="Pfam" id="PF01607">
    <property type="entry name" value="CBM_14"/>
    <property type="match status" value="1"/>
</dbReference>
<comment type="caution">
    <text evidence="4">The sequence shown here is derived from an EMBL/GenBank/DDBJ whole genome shotgun (WGS) entry which is preliminary data.</text>
</comment>
<dbReference type="InterPro" id="IPR002557">
    <property type="entry name" value="Chitin-bd_dom"/>
</dbReference>
<dbReference type="AlphaFoldDB" id="A0A0T6B6H7"/>
<proteinExistence type="predicted"/>
<feature type="region of interest" description="Disordered" evidence="1">
    <location>
        <begin position="256"/>
        <end position="275"/>
    </location>
</feature>
<sequence length="331" mass="38639">CCRMYLLTLLVLLVPAITCLPQSTQIPNYTKLTEQQVKHLQNKGFGPTVPSALDQAKANYNRDDDESEEEHESVNVASTQVRAPIYNGENYPVPNAIQISQRPQLRPQVVVRRPIQQQYRPQYPQEEEELDAKKKEEEEDKEEPDRLSILLPQSRFDCAGKNTGYYADENLGCEVFHYCQDNARHSWICPEGFTFHQVHLICMPPGGDNICEKSSQFHFVNEYLYKPLNLEEHQSKPNISLRYSDRYYPENYYGSYEEEDEAPRPHKQPIQVGLQQTQQQQVVVRRPTTFAPTIRPETTVGQVFRSPEEINISLQQRRPQYVNQRYQNVEY</sequence>
<feature type="non-terminal residue" evidence="4">
    <location>
        <position position="1"/>
    </location>
</feature>
<dbReference type="Proteomes" id="UP000051574">
    <property type="component" value="Unassembled WGS sequence"/>
</dbReference>
<keyword evidence="5" id="KW-1185">Reference proteome</keyword>
<dbReference type="PANTHER" id="PTHR22933">
    <property type="entry name" value="FI18007P1-RELATED"/>
    <property type="match status" value="1"/>
</dbReference>
<dbReference type="OrthoDB" id="7426044at2759"/>
<feature type="region of interest" description="Disordered" evidence="1">
    <location>
        <begin position="116"/>
        <end position="145"/>
    </location>
</feature>
<name>A0A0T6B6H7_9SCAR</name>
<feature type="chain" id="PRO_5006668409" evidence="2">
    <location>
        <begin position="20"/>
        <end position="331"/>
    </location>
</feature>
<gene>
    <name evidence="4" type="ORF">AMK59_3299</name>
</gene>
<dbReference type="PROSITE" id="PS50940">
    <property type="entry name" value="CHIT_BIND_II"/>
    <property type="match status" value="1"/>
</dbReference>
<evidence type="ECO:0000259" key="3">
    <source>
        <dbReference type="PROSITE" id="PS50940"/>
    </source>
</evidence>
<feature type="signal peptide" evidence="2">
    <location>
        <begin position="1"/>
        <end position="19"/>
    </location>
</feature>
<keyword evidence="2" id="KW-0732">Signal</keyword>
<protein>
    <submittedName>
        <fullName evidence="4">Carbohydrate-binding protein</fullName>
    </submittedName>
</protein>
<feature type="domain" description="Chitin-binding type-2" evidence="3">
    <location>
        <begin position="155"/>
        <end position="213"/>
    </location>
</feature>
<dbReference type="GO" id="GO:0005576">
    <property type="term" value="C:extracellular region"/>
    <property type="evidence" value="ECO:0007669"/>
    <property type="project" value="InterPro"/>
</dbReference>
<evidence type="ECO:0000256" key="1">
    <source>
        <dbReference type="SAM" id="MobiDB-lite"/>
    </source>
</evidence>
<dbReference type="Gene3D" id="3.20.20.80">
    <property type="entry name" value="Glycosidases"/>
    <property type="match status" value="1"/>
</dbReference>